<feature type="compositionally biased region" description="Basic and acidic residues" evidence="1">
    <location>
        <begin position="527"/>
        <end position="537"/>
    </location>
</feature>
<proteinExistence type="predicted"/>
<dbReference type="EMBL" id="CP013747">
    <property type="protein sequence ID" value="ALV41112.1"/>
    <property type="molecule type" value="Genomic_DNA"/>
</dbReference>
<dbReference type="GO" id="GO:0004519">
    <property type="term" value="F:endonuclease activity"/>
    <property type="evidence" value="ECO:0007669"/>
    <property type="project" value="UniProtKB-KW"/>
</dbReference>
<sequence length="555" mass="59849">MDSRAAVATAEALAVSFAELAVVLRDGTESSGSGGVDPLHRVADGFLDGLAEISRLDAKSAALKAWLAAGYSAAAGALAGPATSPEDHTGQEMAMVAEVACALTVSERSAGALLAEAHSLTTALPLTFSALQAGQISWQHARIMVDETTNLDRPGAAALEAHFLDPHVVNPARGPAGELIPGRFRHKARTWRERHHPVSIEKRHIKSAADRRLEYAPDRDGMAWLSAYLPADTAAGIWNRATSAARALQGPHEDRNFSQLRADIAATWLLTNNSAGSGTGDEGREKSGGATGETSHEETGGIAVSGGVPSPRAQVLITVPVMAMLGQTDEPAMLDGYGPIPPSMARHLIADGAESFHRVLIDPRDGAPLEIGRTSYRLTKAQRQWLRLRDGKCPFPGCSNQSLDTEADHLLAWAKGGSTGISNLGQPCRKHHRLRHITGWKPTTATKNEPPGWISPTGRHYASEHPDWEPSIWPHQIVDQLRQDDPSPAMPEELLPVFPLPVWVGLQWPIEEPDPDHDECPPDDQPPEDRLRDHPLPEDPFPEWALFLTSEPAYV</sequence>
<dbReference type="Proteomes" id="UP000065151">
    <property type="component" value="Chromosome"/>
</dbReference>
<feature type="compositionally biased region" description="Acidic residues" evidence="1">
    <location>
        <begin position="511"/>
        <end position="526"/>
    </location>
</feature>
<keyword evidence="3" id="KW-0255">Endonuclease</keyword>
<keyword evidence="3" id="KW-0378">Hydrolase</keyword>
<evidence type="ECO:0000313" key="4">
    <source>
        <dbReference type="Proteomes" id="UP000065151"/>
    </source>
</evidence>
<keyword evidence="3" id="KW-0540">Nuclease</keyword>
<protein>
    <submittedName>
        <fullName evidence="3">Endonuclease</fullName>
    </submittedName>
</protein>
<gene>
    <name evidence="3" type="ORF">AU252_08080</name>
</gene>
<dbReference type="RefSeq" id="WP_058930268.1">
    <property type="nucleotide sequence ID" value="NZ_CP013747.1"/>
</dbReference>
<reference evidence="3 4" key="1">
    <citation type="submission" date="2015-12" db="EMBL/GenBank/DDBJ databases">
        <authorList>
            <person name="Shamseldin A."/>
            <person name="Moawad H."/>
            <person name="Abd El-Rahim W.M."/>
            <person name="Sadowsky M.J."/>
        </authorList>
    </citation>
    <scope>NUCLEOTIDE SEQUENCE [LARGE SCALE GENOMIC DNA]</scope>
    <source>
        <strain evidence="3 4">Ar51</strain>
    </source>
</reference>
<name>A0A0U3PFR0_9MICC</name>
<feature type="region of interest" description="Disordered" evidence="1">
    <location>
        <begin position="509"/>
        <end position="542"/>
    </location>
</feature>
<dbReference type="Gene3D" id="1.10.30.50">
    <property type="match status" value="1"/>
</dbReference>
<feature type="domain" description="HNH nuclease" evidence="2">
    <location>
        <begin position="381"/>
        <end position="433"/>
    </location>
</feature>
<evidence type="ECO:0000259" key="2">
    <source>
        <dbReference type="SMART" id="SM00507"/>
    </source>
</evidence>
<organism evidence="3">
    <name type="scientific">Pseudarthrobacter sulfonivorans</name>
    <dbReference type="NCBI Taxonomy" id="121292"/>
    <lineage>
        <taxon>Bacteria</taxon>
        <taxon>Bacillati</taxon>
        <taxon>Actinomycetota</taxon>
        <taxon>Actinomycetes</taxon>
        <taxon>Micrococcales</taxon>
        <taxon>Micrococcaceae</taxon>
        <taxon>Pseudarthrobacter</taxon>
    </lineage>
</organism>
<dbReference type="SMART" id="SM00507">
    <property type="entry name" value="HNHc"/>
    <property type="match status" value="1"/>
</dbReference>
<evidence type="ECO:0000313" key="3">
    <source>
        <dbReference type="EMBL" id="ALV41112.1"/>
    </source>
</evidence>
<dbReference type="CDD" id="cd00085">
    <property type="entry name" value="HNHc"/>
    <property type="match status" value="1"/>
</dbReference>
<dbReference type="Pfam" id="PF02720">
    <property type="entry name" value="DUF222"/>
    <property type="match status" value="1"/>
</dbReference>
<dbReference type="InterPro" id="IPR003870">
    <property type="entry name" value="DUF222"/>
</dbReference>
<dbReference type="AlphaFoldDB" id="A0A0U3PFR0"/>
<evidence type="ECO:0000256" key="1">
    <source>
        <dbReference type="SAM" id="MobiDB-lite"/>
    </source>
</evidence>
<feature type="region of interest" description="Disordered" evidence="1">
    <location>
        <begin position="272"/>
        <end position="307"/>
    </location>
</feature>
<dbReference type="KEGG" id="psul:AU252_08080"/>
<accession>A0A0U3PFR0</accession>
<dbReference type="InterPro" id="IPR003615">
    <property type="entry name" value="HNH_nuc"/>
</dbReference>
<dbReference type="STRING" id="121292.AU252_08080"/>